<dbReference type="Gene3D" id="3.40.630.30">
    <property type="match status" value="1"/>
</dbReference>
<sequence>MLSPKDIAIEDKNVLQEYLGKSESSTYNFTTLFMWAGSGKIQYDIVDGCLVLFFHGRHHGVGCTYPLGNGNRQAAAEKSFEFMNRQSGSPHFILMTEQMAEECGAVFGNKLRIYSDRNNADYVYLSDSLIHLRGKKLHQKKNHLNAFLNHYDFQYERLGQKNADECKELFLNWKQGQKNHGSGLSEEATVRLLDNVDKLGVTLGGIRVDGKLAAFSAGEPITDDMALIHIEYADTSIRGSFNMINQQFVQNEWSGFEFINREEDMGLEGLRKAKMAYRPVRMVEKYFTEYEGT</sequence>
<gene>
    <name evidence="2" type="ORF">H8698_00990</name>
</gene>
<dbReference type="InterPro" id="IPR016181">
    <property type="entry name" value="Acyl_CoA_acyltransferase"/>
</dbReference>
<evidence type="ECO:0000259" key="1">
    <source>
        <dbReference type="Pfam" id="PF09924"/>
    </source>
</evidence>
<evidence type="ECO:0000313" key="2">
    <source>
        <dbReference type="EMBL" id="MBC8539550.1"/>
    </source>
</evidence>
<dbReference type="RefSeq" id="WP_249310746.1">
    <property type="nucleotide sequence ID" value="NZ_JACRSU010000001.1"/>
</dbReference>
<dbReference type="PANTHER" id="PTHR41373">
    <property type="entry name" value="DUF2156 DOMAIN-CONTAINING PROTEIN"/>
    <property type="match status" value="1"/>
</dbReference>
<dbReference type="SUPFAM" id="SSF55729">
    <property type="entry name" value="Acyl-CoA N-acyltransferases (Nat)"/>
    <property type="match status" value="2"/>
</dbReference>
<comment type="caution">
    <text evidence="2">The sequence shown here is derived from an EMBL/GenBank/DDBJ whole genome shotgun (WGS) entry which is preliminary data.</text>
</comment>
<proteinExistence type="predicted"/>
<dbReference type="Pfam" id="PF09924">
    <property type="entry name" value="LPG_synthase_C"/>
    <property type="match status" value="1"/>
</dbReference>
<feature type="domain" description="Phosphatidylglycerol lysyltransferase C-terminal" evidence="1">
    <location>
        <begin position="23"/>
        <end position="287"/>
    </location>
</feature>
<dbReference type="InterPro" id="IPR016732">
    <property type="entry name" value="UCP018688"/>
</dbReference>
<protein>
    <submittedName>
        <fullName evidence="2">DUF2156 domain-containing protein</fullName>
    </submittedName>
</protein>
<organism evidence="2 3">
    <name type="scientific">Congzhengia minquanensis</name>
    <dbReference type="NCBI Taxonomy" id="2763657"/>
    <lineage>
        <taxon>Bacteria</taxon>
        <taxon>Bacillati</taxon>
        <taxon>Bacillota</taxon>
        <taxon>Clostridia</taxon>
        <taxon>Eubacteriales</taxon>
        <taxon>Oscillospiraceae</taxon>
        <taxon>Congzhengia</taxon>
    </lineage>
</organism>
<accession>A0A926DLZ4</accession>
<name>A0A926DLZ4_9FIRM</name>
<dbReference type="InterPro" id="IPR024320">
    <property type="entry name" value="LPG_synthase_C"/>
</dbReference>
<dbReference type="Proteomes" id="UP000611762">
    <property type="component" value="Unassembled WGS sequence"/>
</dbReference>
<dbReference type="EMBL" id="JACRSU010000001">
    <property type="protein sequence ID" value="MBC8539550.1"/>
    <property type="molecule type" value="Genomic_DNA"/>
</dbReference>
<dbReference type="PIRSF" id="PIRSF018688">
    <property type="entry name" value="UCP018688"/>
    <property type="match status" value="1"/>
</dbReference>
<dbReference type="AlphaFoldDB" id="A0A926DLZ4"/>
<dbReference type="PANTHER" id="PTHR41373:SF1">
    <property type="entry name" value="PHOSPHATIDYLGLYCEROL LYSYLTRANSFERASE C-TERMINAL DOMAIN-CONTAINING PROTEIN"/>
    <property type="match status" value="1"/>
</dbReference>
<reference evidence="2" key="1">
    <citation type="submission" date="2020-08" db="EMBL/GenBank/DDBJ databases">
        <title>Genome public.</title>
        <authorList>
            <person name="Liu C."/>
            <person name="Sun Q."/>
        </authorList>
    </citation>
    <scope>NUCLEOTIDE SEQUENCE</scope>
    <source>
        <strain evidence="2">H8</strain>
    </source>
</reference>
<evidence type="ECO:0000313" key="3">
    <source>
        <dbReference type="Proteomes" id="UP000611762"/>
    </source>
</evidence>
<keyword evidence="3" id="KW-1185">Reference proteome</keyword>